<dbReference type="SMART" id="SM00833">
    <property type="entry name" value="CobW_C"/>
    <property type="match status" value="1"/>
</dbReference>
<comment type="similarity">
    <text evidence="4">Belongs to the SIMIBI class G3E GTPase family. ZNG1 subfamily.</text>
</comment>
<evidence type="ECO:0000256" key="2">
    <source>
        <dbReference type="ARBA" id="ARBA00022801"/>
    </source>
</evidence>
<dbReference type="Proteomes" id="UP000621560">
    <property type="component" value="Unassembled WGS sequence"/>
</dbReference>
<dbReference type="InterPro" id="IPR027417">
    <property type="entry name" value="P-loop_NTPase"/>
</dbReference>
<keyword evidence="1" id="KW-0547">Nucleotide-binding</keyword>
<dbReference type="CDD" id="cd03112">
    <property type="entry name" value="CobW-like"/>
    <property type="match status" value="1"/>
</dbReference>
<keyword evidence="3" id="KW-0143">Chaperone</keyword>
<evidence type="ECO:0000313" key="8">
    <source>
        <dbReference type="Proteomes" id="UP000621560"/>
    </source>
</evidence>
<dbReference type="AlphaFoldDB" id="A0A927BNC6"/>
<dbReference type="EMBL" id="JACXIZ010000003">
    <property type="protein sequence ID" value="MBD2843718.1"/>
    <property type="molecule type" value="Genomic_DNA"/>
</dbReference>
<protein>
    <submittedName>
        <fullName evidence="7">GTP-binding protein</fullName>
    </submittedName>
</protein>
<sequence length="334" mass="36412">MTSEHHQAAAPAIPVHILSGFLGSGKTTLLMRVLEQYRAEGVRAAVIMNELGEVNLDGQLVGAQVPMQELLGGCICCSIRGDLGLALTRLVESEQPDVIVIESTGAANPLEIIDGVTETAMVARIELQSVTVVVDGPGLLELRRRGGASLRLMREQVRCATGLLVNKADRLDPERLVEVQQLVREWNPLAALVVTEHCQVEPGLFLRRGPVAPPRAAEPSAAEPPAGQAPIHPTHDHVMAHTHYFRAPVDSEAFEALLAGLPERVFRAKGIVTFRDTPSRFLFQYAFRESDFMRIDPQGEVHDVAVFIGEHFSREALIEQLEALERIAAAEGKS</sequence>
<name>A0A927BNC6_9BACL</name>
<gene>
    <name evidence="7" type="ORF">IDH44_00825</name>
</gene>
<keyword evidence="8" id="KW-1185">Reference proteome</keyword>
<organism evidence="7 8">
    <name type="scientific">Paenibacillus sabuli</name>
    <dbReference type="NCBI Taxonomy" id="2772509"/>
    <lineage>
        <taxon>Bacteria</taxon>
        <taxon>Bacillati</taxon>
        <taxon>Bacillota</taxon>
        <taxon>Bacilli</taxon>
        <taxon>Bacillales</taxon>
        <taxon>Paenibacillaceae</taxon>
        <taxon>Paenibacillus</taxon>
    </lineage>
</organism>
<dbReference type="InterPro" id="IPR003495">
    <property type="entry name" value="CobW/HypB/UreG_nucleotide-bd"/>
</dbReference>
<dbReference type="SUPFAM" id="SSF52540">
    <property type="entry name" value="P-loop containing nucleoside triphosphate hydrolases"/>
    <property type="match status" value="1"/>
</dbReference>
<keyword evidence="2" id="KW-0378">Hydrolase</keyword>
<dbReference type="Pfam" id="PF07683">
    <property type="entry name" value="CobW_C"/>
    <property type="match status" value="1"/>
</dbReference>
<evidence type="ECO:0000313" key="7">
    <source>
        <dbReference type="EMBL" id="MBD2843718.1"/>
    </source>
</evidence>
<dbReference type="SUPFAM" id="SSF90002">
    <property type="entry name" value="Hypothetical protein YjiA, C-terminal domain"/>
    <property type="match status" value="1"/>
</dbReference>
<dbReference type="InterPro" id="IPR036627">
    <property type="entry name" value="CobW-likC_sf"/>
</dbReference>
<evidence type="ECO:0000256" key="5">
    <source>
        <dbReference type="ARBA" id="ARBA00049117"/>
    </source>
</evidence>
<feature type="domain" description="CobW C-terminal" evidence="6">
    <location>
        <begin position="238"/>
        <end position="325"/>
    </location>
</feature>
<dbReference type="PANTHER" id="PTHR13748">
    <property type="entry name" value="COBW-RELATED"/>
    <property type="match status" value="1"/>
</dbReference>
<evidence type="ECO:0000256" key="1">
    <source>
        <dbReference type="ARBA" id="ARBA00022741"/>
    </source>
</evidence>
<dbReference type="InterPro" id="IPR011629">
    <property type="entry name" value="CobW-like_C"/>
</dbReference>
<reference evidence="7" key="1">
    <citation type="submission" date="2020-09" db="EMBL/GenBank/DDBJ databases">
        <title>A novel bacterium of genus Paenibacillus, isolated from South China Sea.</title>
        <authorList>
            <person name="Huang H."/>
            <person name="Mo K."/>
            <person name="Hu Y."/>
        </authorList>
    </citation>
    <scope>NUCLEOTIDE SEQUENCE</scope>
    <source>
        <strain evidence="7">IB182496</strain>
    </source>
</reference>
<dbReference type="Gene3D" id="3.40.50.300">
    <property type="entry name" value="P-loop containing nucleotide triphosphate hydrolases"/>
    <property type="match status" value="1"/>
</dbReference>
<evidence type="ECO:0000256" key="4">
    <source>
        <dbReference type="ARBA" id="ARBA00034320"/>
    </source>
</evidence>
<dbReference type="InterPro" id="IPR051316">
    <property type="entry name" value="Zinc-reg_GTPase_activator"/>
</dbReference>
<comment type="caution">
    <text evidence="7">The sequence shown here is derived from an EMBL/GenBank/DDBJ whole genome shotgun (WGS) entry which is preliminary data.</text>
</comment>
<proteinExistence type="inferred from homology"/>
<dbReference type="Pfam" id="PF02492">
    <property type="entry name" value="cobW"/>
    <property type="match status" value="1"/>
</dbReference>
<dbReference type="RefSeq" id="WP_190913779.1">
    <property type="nucleotide sequence ID" value="NZ_JACXIZ010000003.1"/>
</dbReference>
<dbReference type="PANTHER" id="PTHR13748:SF62">
    <property type="entry name" value="COBW DOMAIN-CONTAINING PROTEIN"/>
    <property type="match status" value="1"/>
</dbReference>
<accession>A0A927BNC6</accession>
<dbReference type="GO" id="GO:0000166">
    <property type="term" value="F:nucleotide binding"/>
    <property type="evidence" value="ECO:0007669"/>
    <property type="project" value="UniProtKB-KW"/>
</dbReference>
<dbReference type="Gene3D" id="3.30.1220.10">
    <property type="entry name" value="CobW-like, C-terminal domain"/>
    <property type="match status" value="1"/>
</dbReference>
<evidence type="ECO:0000259" key="6">
    <source>
        <dbReference type="SMART" id="SM00833"/>
    </source>
</evidence>
<dbReference type="GO" id="GO:0016787">
    <property type="term" value="F:hydrolase activity"/>
    <property type="evidence" value="ECO:0007669"/>
    <property type="project" value="UniProtKB-KW"/>
</dbReference>
<comment type="catalytic activity">
    <reaction evidence="5">
        <text>GTP + H2O = GDP + phosphate + H(+)</text>
        <dbReference type="Rhea" id="RHEA:19669"/>
        <dbReference type="ChEBI" id="CHEBI:15377"/>
        <dbReference type="ChEBI" id="CHEBI:15378"/>
        <dbReference type="ChEBI" id="CHEBI:37565"/>
        <dbReference type="ChEBI" id="CHEBI:43474"/>
        <dbReference type="ChEBI" id="CHEBI:58189"/>
    </reaction>
    <physiologicalReaction direction="left-to-right" evidence="5">
        <dbReference type="Rhea" id="RHEA:19670"/>
    </physiologicalReaction>
</comment>
<evidence type="ECO:0000256" key="3">
    <source>
        <dbReference type="ARBA" id="ARBA00023186"/>
    </source>
</evidence>
<dbReference type="GO" id="GO:0005737">
    <property type="term" value="C:cytoplasm"/>
    <property type="evidence" value="ECO:0007669"/>
    <property type="project" value="TreeGrafter"/>
</dbReference>